<protein>
    <submittedName>
        <fullName evidence="1">Uncharacterized protein</fullName>
    </submittedName>
</protein>
<evidence type="ECO:0000313" key="1">
    <source>
        <dbReference type="EMBL" id="SBS87062.1"/>
    </source>
</evidence>
<gene>
    <name evidence="1" type="ORF">POVCU1_014030</name>
</gene>
<dbReference type="AlphaFoldDB" id="A0A1A8W4Y4"/>
<sequence>MWIAKEDPSRKFCEKKKKKGNSERIGEQTNLRQTWKQQVGERFASAGDNIVYDYCNARARHIFVHANVLLHREMGTQQCNEVNAEKCPLQQNNSSYENVIFNFFFSSLFYTTNFACLVHYCGESCTSGQGDLPASLHIFYYMA</sequence>
<evidence type="ECO:0000313" key="2">
    <source>
        <dbReference type="Proteomes" id="UP000078546"/>
    </source>
</evidence>
<dbReference type="EMBL" id="FLQV01000261">
    <property type="protein sequence ID" value="SBS87062.1"/>
    <property type="molecule type" value="Genomic_DNA"/>
</dbReference>
<organism evidence="1 2">
    <name type="scientific">Plasmodium ovale curtisi</name>
    <dbReference type="NCBI Taxonomy" id="864141"/>
    <lineage>
        <taxon>Eukaryota</taxon>
        <taxon>Sar</taxon>
        <taxon>Alveolata</taxon>
        <taxon>Apicomplexa</taxon>
        <taxon>Aconoidasida</taxon>
        <taxon>Haemosporida</taxon>
        <taxon>Plasmodiidae</taxon>
        <taxon>Plasmodium</taxon>
        <taxon>Plasmodium (Plasmodium)</taxon>
    </lineage>
</organism>
<reference evidence="2" key="1">
    <citation type="submission" date="2016-05" db="EMBL/GenBank/DDBJ databases">
        <authorList>
            <person name="Naeem Raeece"/>
        </authorList>
    </citation>
    <scope>NUCLEOTIDE SEQUENCE [LARGE SCALE GENOMIC DNA]</scope>
</reference>
<accession>A0A1A8W4Y4</accession>
<dbReference type="Proteomes" id="UP000078546">
    <property type="component" value="Unassembled WGS sequence"/>
</dbReference>
<name>A0A1A8W4Y4_PLAOA</name>
<proteinExistence type="predicted"/>